<organism evidence="5 6">
    <name type="scientific">Persicitalea jodogahamensis</name>
    <dbReference type="NCBI Taxonomy" id="402147"/>
    <lineage>
        <taxon>Bacteria</taxon>
        <taxon>Pseudomonadati</taxon>
        <taxon>Bacteroidota</taxon>
        <taxon>Cytophagia</taxon>
        <taxon>Cytophagales</taxon>
        <taxon>Spirosomataceae</taxon>
        <taxon>Persicitalea</taxon>
    </lineage>
</organism>
<proteinExistence type="inferred from homology"/>
<keyword evidence="3" id="KW-0418">Kinase</keyword>
<evidence type="ECO:0000256" key="1">
    <source>
        <dbReference type="ARBA" id="ARBA00010688"/>
    </source>
</evidence>
<dbReference type="Proteomes" id="UP000598271">
    <property type="component" value="Unassembled WGS sequence"/>
</dbReference>
<sequence length="299" mass="32868">MKKKKVICFGEVLWDMLPTGKLPGGAPMNVAFHLNNFGVDAALISRIGTDDLGDELLDFMQQSGLDTSLVQRGTTHLTGVVKVNMDDHNEVTYKIVQPVAWDYILLEEKAVRTVAESDCFVFGSLAARNPGTRETLYEMVKSAPFKVFDVNLREPYYTRSVVEHLLQETDMVKMNAHELALIASWHNPLTDEKSAIRELAQRYETPTVCVTRGGAGAILWKDRKFYESKGFEVKLKDTIGSGDSFLAALIDGLLKGASPGESLERACAVGSLVATHQGATPTFSQDDIQNLANNAKRVG</sequence>
<dbReference type="EMBL" id="BMXF01000005">
    <property type="protein sequence ID" value="GHB83646.1"/>
    <property type="molecule type" value="Genomic_DNA"/>
</dbReference>
<evidence type="ECO:0000256" key="3">
    <source>
        <dbReference type="ARBA" id="ARBA00022777"/>
    </source>
</evidence>
<name>A0A8J3DAU4_9BACT</name>
<dbReference type="CDD" id="cd01167">
    <property type="entry name" value="bac_FRK"/>
    <property type="match status" value="1"/>
</dbReference>
<dbReference type="InterPro" id="IPR011611">
    <property type="entry name" value="PfkB_dom"/>
</dbReference>
<dbReference type="InterPro" id="IPR002173">
    <property type="entry name" value="Carboh/pur_kinase_PfkB_CS"/>
</dbReference>
<comment type="similarity">
    <text evidence="1">Belongs to the carbohydrate kinase PfkB family.</text>
</comment>
<protein>
    <submittedName>
        <fullName evidence="5">Fructokinase</fullName>
    </submittedName>
</protein>
<dbReference type="RefSeq" id="WP_189567315.1">
    <property type="nucleotide sequence ID" value="NZ_BMXF01000005.1"/>
</dbReference>
<dbReference type="PROSITE" id="PS00584">
    <property type="entry name" value="PFKB_KINASES_2"/>
    <property type="match status" value="1"/>
</dbReference>
<evidence type="ECO:0000259" key="4">
    <source>
        <dbReference type="Pfam" id="PF00294"/>
    </source>
</evidence>
<dbReference type="PROSITE" id="PS00583">
    <property type="entry name" value="PFKB_KINASES_1"/>
    <property type="match status" value="1"/>
</dbReference>
<dbReference type="Gene3D" id="3.40.1190.20">
    <property type="match status" value="1"/>
</dbReference>
<dbReference type="PANTHER" id="PTHR43085:SF57">
    <property type="entry name" value="CARBOHYDRATE KINASE PFKB DOMAIN-CONTAINING PROTEIN"/>
    <property type="match status" value="1"/>
</dbReference>
<feature type="domain" description="Carbohydrate kinase PfkB" evidence="4">
    <location>
        <begin position="21"/>
        <end position="281"/>
    </location>
</feature>
<evidence type="ECO:0000256" key="2">
    <source>
        <dbReference type="ARBA" id="ARBA00022679"/>
    </source>
</evidence>
<evidence type="ECO:0000313" key="6">
    <source>
        <dbReference type="Proteomes" id="UP000598271"/>
    </source>
</evidence>
<accession>A0A8J3DAU4</accession>
<dbReference type="Pfam" id="PF00294">
    <property type="entry name" value="PfkB"/>
    <property type="match status" value="1"/>
</dbReference>
<dbReference type="InterPro" id="IPR050306">
    <property type="entry name" value="PfkB_Carbo_kinase"/>
</dbReference>
<keyword evidence="6" id="KW-1185">Reference proteome</keyword>
<dbReference type="PANTHER" id="PTHR43085">
    <property type="entry name" value="HEXOKINASE FAMILY MEMBER"/>
    <property type="match status" value="1"/>
</dbReference>
<reference evidence="5 6" key="1">
    <citation type="journal article" date="2014" name="Int. J. Syst. Evol. Microbiol.">
        <title>Complete genome sequence of Corynebacterium casei LMG S-19264T (=DSM 44701T), isolated from a smear-ripened cheese.</title>
        <authorList>
            <consortium name="US DOE Joint Genome Institute (JGI-PGF)"/>
            <person name="Walter F."/>
            <person name="Albersmeier A."/>
            <person name="Kalinowski J."/>
            <person name="Ruckert C."/>
        </authorList>
    </citation>
    <scope>NUCLEOTIDE SEQUENCE [LARGE SCALE GENOMIC DNA]</scope>
    <source>
        <strain evidence="5 6">KCTC 12866</strain>
    </source>
</reference>
<dbReference type="AlphaFoldDB" id="A0A8J3DAU4"/>
<dbReference type="SUPFAM" id="SSF53613">
    <property type="entry name" value="Ribokinase-like"/>
    <property type="match status" value="1"/>
</dbReference>
<dbReference type="InterPro" id="IPR029056">
    <property type="entry name" value="Ribokinase-like"/>
</dbReference>
<dbReference type="GO" id="GO:0016301">
    <property type="term" value="F:kinase activity"/>
    <property type="evidence" value="ECO:0007669"/>
    <property type="project" value="UniProtKB-KW"/>
</dbReference>
<evidence type="ECO:0000313" key="5">
    <source>
        <dbReference type="EMBL" id="GHB83646.1"/>
    </source>
</evidence>
<keyword evidence="2" id="KW-0808">Transferase</keyword>
<comment type="caution">
    <text evidence="5">The sequence shown here is derived from an EMBL/GenBank/DDBJ whole genome shotgun (WGS) entry which is preliminary data.</text>
</comment>
<gene>
    <name evidence="5" type="ORF">GCM10007390_43470</name>
</gene>